<dbReference type="Proteomes" id="UP001220010">
    <property type="component" value="Unassembled WGS sequence"/>
</dbReference>
<dbReference type="EMBL" id="JARFPK010000016">
    <property type="protein sequence ID" value="MDF0590634.1"/>
    <property type="molecule type" value="Genomic_DNA"/>
</dbReference>
<comment type="caution">
    <text evidence="1">The sequence shown here is derived from an EMBL/GenBank/DDBJ whole genome shotgun (WGS) entry which is preliminary data.</text>
</comment>
<name>A0ABT5X7F6_9EURY</name>
<sequence length="48" mass="5575">MMASVKVRRDPVRDLDVCESEVEELERLAQETREKGVSWKSLKEELGL</sequence>
<evidence type="ECO:0000313" key="1">
    <source>
        <dbReference type="EMBL" id="MDF0590634.1"/>
    </source>
</evidence>
<keyword evidence="2" id="KW-1185">Reference proteome</keyword>
<proteinExistence type="predicted"/>
<organism evidence="1 2">
    <name type="scientific">Candidatus Methanocrinis natronophilus</name>
    <dbReference type="NCBI Taxonomy" id="3033396"/>
    <lineage>
        <taxon>Archaea</taxon>
        <taxon>Methanobacteriati</taxon>
        <taxon>Methanobacteriota</taxon>
        <taxon>Stenosarchaea group</taxon>
        <taxon>Methanomicrobia</taxon>
        <taxon>Methanotrichales</taxon>
        <taxon>Methanotrichaceae</taxon>
        <taxon>Methanocrinis</taxon>
    </lineage>
</organism>
<evidence type="ECO:0000313" key="2">
    <source>
        <dbReference type="Proteomes" id="UP001220010"/>
    </source>
</evidence>
<reference evidence="1 2" key="1">
    <citation type="submission" date="2023-03" db="EMBL/GenBank/DDBJ databases">
        <title>WGS of Methanotrichaceae archaeon Mx.</title>
        <authorList>
            <person name="Sorokin D.Y."/>
            <person name="Merkel A.Y."/>
        </authorList>
    </citation>
    <scope>NUCLEOTIDE SEQUENCE [LARGE SCALE GENOMIC DNA]</scope>
    <source>
        <strain evidence="1 2">Mx</strain>
    </source>
</reference>
<dbReference type="RefSeq" id="WP_316966383.1">
    <property type="nucleotide sequence ID" value="NZ_JARFPK010000016.1"/>
</dbReference>
<gene>
    <name evidence="1" type="ORF">P0O15_05530</name>
</gene>
<accession>A0ABT5X7F6</accession>
<protein>
    <submittedName>
        <fullName evidence="1">Uncharacterized protein</fullName>
    </submittedName>
</protein>